<organism evidence="1 2">
    <name type="scientific">Methylobacterium tardum</name>
    <dbReference type="NCBI Taxonomy" id="374432"/>
    <lineage>
        <taxon>Bacteria</taxon>
        <taxon>Pseudomonadati</taxon>
        <taxon>Pseudomonadota</taxon>
        <taxon>Alphaproteobacteria</taxon>
        <taxon>Hyphomicrobiales</taxon>
        <taxon>Methylobacteriaceae</taxon>
        <taxon>Methylobacterium</taxon>
    </lineage>
</organism>
<gene>
    <name evidence="1" type="ORF">GCM10007890_00150</name>
</gene>
<dbReference type="Gene3D" id="2.160.20.10">
    <property type="entry name" value="Single-stranded right-handed beta-helix, Pectin lyase-like"/>
    <property type="match status" value="1"/>
</dbReference>
<accession>A0AA37WPB7</accession>
<comment type="caution">
    <text evidence="1">The sequence shown here is derived from an EMBL/GenBank/DDBJ whole genome shotgun (WGS) entry which is preliminary data.</text>
</comment>
<name>A0AA37WPB7_9HYPH</name>
<evidence type="ECO:0000313" key="2">
    <source>
        <dbReference type="Proteomes" id="UP001157440"/>
    </source>
</evidence>
<keyword evidence="2" id="KW-1185">Reference proteome</keyword>
<sequence>MLDTPCLTPNRRGLLRLAGAFATIQGTCLMPVQARSAAVASPDVSNRAAAQTRRRPSYLEFGPGGAGQGNAAADTACLKAAFAAGGTFTIPAGQPVLLNSGVTASGWIEVEGAGSASPLVLTSDFPPDEDVITLKPQLDGASTKFVGWRLASLAIKPQVNGRGRHGLVIDHTAHPYTSNAELIIERVAVGDVVGTAMGDVTVGGYALYYLPHPTDPNGLYCSTIRNNYFVGGVRMTRAGDSLIFSGNWVKGRNIAFDIEFVRGAANASFENNNCTSAGSFYLKNGFRCRISGNQCEMISQWAGDHRGPEALIVLEDCNGTTIEGNNLGADVLDHSRAQTADCIYLLGTTTHTLVRGDNRFVCNPERGRVHLRAAASTSLTTVEPGALTQTSAIDRAPWITAIEAPGTVRGLWSPLPPLPGWTTAAGSQGLRFRIATDGTVSLNGQVGAGPGTFGPVATLPVGARPAHPLHVSGYVHRGARWEAAIVLIQPDGALRLEVDTGPPTLLSMENATFVAEAN</sequence>
<dbReference type="AlphaFoldDB" id="A0AA37WPB7"/>
<dbReference type="EMBL" id="BSPL01000001">
    <property type="protein sequence ID" value="GLS68004.1"/>
    <property type="molecule type" value="Genomic_DNA"/>
</dbReference>
<proteinExistence type="predicted"/>
<dbReference type="Proteomes" id="UP001157440">
    <property type="component" value="Unassembled WGS sequence"/>
</dbReference>
<dbReference type="InterPro" id="IPR012334">
    <property type="entry name" value="Pectin_lyas_fold"/>
</dbReference>
<evidence type="ECO:0000313" key="1">
    <source>
        <dbReference type="EMBL" id="GLS68004.1"/>
    </source>
</evidence>
<reference evidence="2" key="1">
    <citation type="journal article" date="2019" name="Int. J. Syst. Evol. Microbiol.">
        <title>The Global Catalogue of Microorganisms (GCM) 10K type strain sequencing project: providing services to taxonomists for standard genome sequencing and annotation.</title>
        <authorList>
            <consortium name="The Broad Institute Genomics Platform"/>
            <consortium name="The Broad Institute Genome Sequencing Center for Infectious Disease"/>
            <person name="Wu L."/>
            <person name="Ma J."/>
        </authorList>
    </citation>
    <scope>NUCLEOTIDE SEQUENCE [LARGE SCALE GENOMIC DNA]</scope>
    <source>
        <strain evidence="2">NBRC 103632</strain>
    </source>
</reference>
<protein>
    <submittedName>
        <fullName evidence="1">Uncharacterized protein</fullName>
    </submittedName>
</protein>